<proteinExistence type="inferred from homology"/>
<feature type="binding site" evidence="7">
    <location>
        <position position="212"/>
    </location>
    <ligand>
        <name>Mg(2+)</name>
        <dbReference type="ChEBI" id="CHEBI:18420"/>
        <label>1</label>
        <note>catalytic</note>
    </ligand>
</feature>
<dbReference type="EC" id="3.1.3.25" evidence="8"/>
<evidence type="ECO:0000256" key="4">
    <source>
        <dbReference type="ARBA" id="ARBA00022723"/>
    </source>
</evidence>
<evidence type="ECO:0000256" key="1">
    <source>
        <dbReference type="ARBA" id="ARBA00001033"/>
    </source>
</evidence>
<protein>
    <recommendedName>
        <fullName evidence="8">Inositol-1-monophosphatase</fullName>
        <ecNumber evidence="8">3.1.3.25</ecNumber>
    </recommendedName>
</protein>
<gene>
    <name evidence="9" type="ORF">D0433_13310</name>
</gene>
<dbReference type="InterPro" id="IPR000760">
    <property type="entry name" value="Inositol_monophosphatase-like"/>
</dbReference>
<dbReference type="CDD" id="cd01639">
    <property type="entry name" value="IMPase"/>
    <property type="match status" value="1"/>
</dbReference>
<dbReference type="GO" id="GO:0046872">
    <property type="term" value="F:metal ion binding"/>
    <property type="evidence" value="ECO:0007669"/>
    <property type="project" value="UniProtKB-KW"/>
</dbReference>
<comment type="catalytic activity">
    <reaction evidence="1 8">
        <text>a myo-inositol phosphate + H2O = myo-inositol + phosphate</text>
        <dbReference type="Rhea" id="RHEA:24056"/>
        <dbReference type="ChEBI" id="CHEBI:15377"/>
        <dbReference type="ChEBI" id="CHEBI:17268"/>
        <dbReference type="ChEBI" id="CHEBI:43474"/>
        <dbReference type="ChEBI" id="CHEBI:84139"/>
        <dbReference type="EC" id="3.1.3.25"/>
    </reaction>
</comment>
<dbReference type="SUPFAM" id="SSF56655">
    <property type="entry name" value="Carbohydrate phosphatase"/>
    <property type="match status" value="1"/>
</dbReference>
<dbReference type="InterPro" id="IPR022337">
    <property type="entry name" value="Inositol_monophosphatase_SuhB"/>
</dbReference>
<dbReference type="Pfam" id="PF00459">
    <property type="entry name" value="Inositol_P"/>
    <property type="match status" value="1"/>
</dbReference>
<evidence type="ECO:0000256" key="7">
    <source>
        <dbReference type="PIRSR" id="PIRSR600760-2"/>
    </source>
</evidence>
<sequence length="266" mass="29704">MTRELITAINAVKAAGKLARRNFGQLSTAHISLKDRNDFVTRVDRESEAIAVETIRKRFPYDEILGEEGTLEKGSSGRRWIIDPLDGTLNFIHSLAIFCISVGLMDEKGDLLVGAIYQPMTKELFTAERGRGAYLNNRRIRVTRNFRSERLLLATGFPYKVYEHLDKYLALFKDILVSTAGIRRPGSAAIDLAYTACGRFDGFWEYGLNAWDIAAGALIVKEAGGIVTDFKGNNDYLKSGHIIATNGKIHGWLLGKVQTYFGTDFE</sequence>
<dbReference type="PROSITE" id="PS00630">
    <property type="entry name" value="IMP_2"/>
    <property type="match status" value="1"/>
</dbReference>
<dbReference type="PANTHER" id="PTHR20854:SF4">
    <property type="entry name" value="INOSITOL-1-MONOPHOSPHATASE-RELATED"/>
    <property type="match status" value="1"/>
</dbReference>
<dbReference type="PRINTS" id="PR01959">
    <property type="entry name" value="SBIMPHPHTASE"/>
</dbReference>
<dbReference type="GO" id="GO:0046854">
    <property type="term" value="P:phosphatidylinositol phosphate biosynthetic process"/>
    <property type="evidence" value="ECO:0007669"/>
    <property type="project" value="InterPro"/>
</dbReference>
<dbReference type="AlphaFoldDB" id="A0A395LWJ4"/>
<reference evidence="9 10" key="1">
    <citation type="journal article" date="2011" name="ISME J.">
        <title>Community ecology of hot spring cyanobacterial mats: predominant populations and their functional potential.</title>
        <authorList>
            <person name="Klatt C.G."/>
            <person name="Wood J.M."/>
            <person name="Rusch D.B."/>
            <person name="Bateson M.M."/>
            <person name="Hamamura N."/>
            <person name="Heidelberg J.F."/>
            <person name="Grossman A.R."/>
            <person name="Bhaya D."/>
            <person name="Cohan F.M."/>
            <person name="Kuhl M."/>
            <person name="Bryant D.A."/>
            <person name="Ward D.M."/>
        </authorList>
    </citation>
    <scope>NUCLEOTIDE SEQUENCE [LARGE SCALE GENOMIC DNA]</scope>
    <source>
        <strain evidence="9">OS</strain>
    </source>
</reference>
<dbReference type="GO" id="GO:0006020">
    <property type="term" value="P:inositol metabolic process"/>
    <property type="evidence" value="ECO:0007669"/>
    <property type="project" value="TreeGrafter"/>
</dbReference>
<comment type="cofactor">
    <cofactor evidence="2 7 8">
        <name>Mg(2+)</name>
        <dbReference type="ChEBI" id="CHEBI:18420"/>
    </cofactor>
</comment>
<comment type="caution">
    <text evidence="9">The sequence shown here is derived from an EMBL/GenBank/DDBJ whole genome shotgun (WGS) entry which is preliminary data.</text>
</comment>
<feature type="binding site" evidence="7">
    <location>
        <position position="83"/>
    </location>
    <ligand>
        <name>Mg(2+)</name>
        <dbReference type="ChEBI" id="CHEBI:18420"/>
        <label>1</label>
        <note>catalytic</note>
    </ligand>
</feature>
<keyword evidence="4 7" id="KW-0479">Metal-binding</keyword>
<dbReference type="InterPro" id="IPR020550">
    <property type="entry name" value="Inositol_monophosphatase_CS"/>
</dbReference>
<organism evidence="9 10">
    <name type="scientific">Candidatus Thermochlorobacter aerophilus</name>
    <dbReference type="NCBI Taxonomy" id="1868324"/>
    <lineage>
        <taxon>Bacteria</taxon>
        <taxon>Pseudomonadati</taxon>
        <taxon>Chlorobiota</taxon>
        <taxon>Chlorobiia</taxon>
        <taxon>Chlorobiales</taxon>
        <taxon>Candidatus Thermochlorobacteriaceae</taxon>
        <taxon>Candidatus Thermochlorobacter</taxon>
    </lineage>
</organism>
<evidence type="ECO:0000256" key="8">
    <source>
        <dbReference type="RuleBase" id="RU364068"/>
    </source>
</evidence>
<dbReference type="Gene3D" id="3.30.540.10">
    <property type="entry name" value="Fructose-1,6-Bisphosphatase, subunit A, domain 1"/>
    <property type="match status" value="1"/>
</dbReference>
<dbReference type="InterPro" id="IPR020583">
    <property type="entry name" value="Inositol_monoP_metal-BS"/>
</dbReference>
<feature type="binding site" evidence="7">
    <location>
        <position position="86"/>
    </location>
    <ligand>
        <name>Mg(2+)</name>
        <dbReference type="ChEBI" id="CHEBI:18420"/>
        <label>1</label>
        <note>catalytic</note>
    </ligand>
</feature>
<evidence type="ECO:0000256" key="3">
    <source>
        <dbReference type="ARBA" id="ARBA00009759"/>
    </source>
</evidence>
<evidence type="ECO:0000313" key="10">
    <source>
        <dbReference type="Proteomes" id="UP000266389"/>
    </source>
</evidence>
<evidence type="ECO:0000256" key="6">
    <source>
        <dbReference type="ARBA" id="ARBA00022842"/>
    </source>
</evidence>
<dbReference type="PRINTS" id="PR00377">
    <property type="entry name" value="IMPHPHTASES"/>
</dbReference>
<dbReference type="EMBL" id="PHFL01000071">
    <property type="protein sequence ID" value="RFM23012.1"/>
    <property type="molecule type" value="Genomic_DNA"/>
</dbReference>
<comment type="similarity">
    <text evidence="3 8">Belongs to the inositol monophosphatase superfamily.</text>
</comment>
<keyword evidence="6 7" id="KW-0460">Magnesium</keyword>
<dbReference type="PROSITE" id="PS00629">
    <property type="entry name" value="IMP_1"/>
    <property type="match status" value="1"/>
</dbReference>
<dbReference type="FunFam" id="3.30.540.10:FF:000003">
    <property type="entry name" value="Inositol-1-monophosphatase"/>
    <property type="match status" value="1"/>
</dbReference>
<name>A0A395LWJ4_9BACT</name>
<evidence type="ECO:0000313" key="9">
    <source>
        <dbReference type="EMBL" id="RFM23012.1"/>
    </source>
</evidence>
<feature type="binding site" evidence="7">
    <location>
        <position position="85"/>
    </location>
    <ligand>
        <name>Mg(2+)</name>
        <dbReference type="ChEBI" id="CHEBI:18420"/>
        <label>1</label>
        <note>catalytic</note>
    </ligand>
</feature>
<dbReference type="Proteomes" id="UP000266389">
    <property type="component" value="Unassembled WGS sequence"/>
</dbReference>
<dbReference type="PANTHER" id="PTHR20854">
    <property type="entry name" value="INOSITOL MONOPHOSPHATASE"/>
    <property type="match status" value="1"/>
</dbReference>
<evidence type="ECO:0000256" key="2">
    <source>
        <dbReference type="ARBA" id="ARBA00001946"/>
    </source>
</evidence>
<accession>A0A395LWJ4</accession>
<dbReference type="InterPro" id="IPR033942">
    <property type="entry name" value="IMPase"/>
</dbReference>
<dbReference type="Gene3D" id="3.40.190.80">
    <property type="match status" value="1"/>
</dbReference>
<evidence type="ECO:0000256" key="5">
    <source>
        <dbReference type="ARBA" id="ARBA00022801"/>
    </source>
</evidence>
<keyword evidence="5 8" id="KW-0378">Hydrolase</keyword>
<dbReference type="GO" id="GO:0008934">
    <property type="term" value="F:inositol monophosphate 1-phosphatase activity"/>
    <property type="evidence" value="ECO:0007669"/>
    <property type="project" value="InterPro"/>
</dbReference>
<feature type="binding site" evidence="7">
    <location>
        <position position="67"/>
    </location>
    <ligand>
        <name>Mg(2+)</name>
        <dbReference type="ChEBI" id="CHEBI:18420"/>
        <label>1</label>
        <note>catalytic</note>
    </ligand>
</feature>
<dbReference type="GO" id="GO:0007165">
    <property type="term" value="P:signal transduction"/>
    <property type="evidence" value="ECO:0007669"/>
    <property type="project" value="TreeGrafter"/>
</dbReference>